<name>A0A0S4LEF2_9BACT</name>
<gene>
    <name evidence="1" type="ORF">COMA2_200007</name>
</gene>
<proteinExistence type="predicted"/>
<accession>A0A0S4LEF2</accession>
<evidence type="ECO:0000313" key="1">
    <source>
        <dbReference type="EMBL" id="CUS35987.1"/>
    </source>
</evidence>
<evidence type="ECO:0000313" key="2">
    <source>
        <dbReference type="Proteomes" id="UP000198736"/>
    </source>
</evidence>
<dbReference type="EMBL" id="CZPZ01000013">
    <property type="protein sequence ID" value="CUS35987.1"/>
    <property type="molecule type" value="Genomic_DNA"/>
</dbReference>
<dbReference type="Proteomes" id="UP000198736">
    <property type="component" value="Unassembled WGS sequence"/>
</dbReference>
<organism evidence="1 2">
    <name type="scientific">Candidatus Nitrospira nitrificans</name>
    <dbReference type="NCBI Taxonomy" id="1742973"/>
    <lineage>
        <taxon>Bacteria</taxon>
        <taxon>Pseudomonadati</taxon>
        <taxon>Nitrospirota</taxon>
        <taxon>Nitrospiria</taxon>
        <taxon>Nitrospirales</taxon>
        <taxon>Nitrospiraceae</taxon>
        <taxon>Nitrospira</taxon>
    </lineage>
</organism>
<sequence>MDWLGKGGLIASQLGEDNECLP</sequence>
<reference evidence="2" key="1">
    <citation type="submission" date="2015-10" db="EMBL/GenBank/DDBJ databases">
        <authorList>
            <person name="Luecker S."/>
            <person name="Luecker S."/>
        </authorList>
    </citation>
    <scope>NUCLEOTIDE SEQUENCE [LARGE SCALE GENOMIC DNA]</scope>
</reference>
<dbReference type="AlphaFoldDB" id="A0A0S4LEF2"/>
<dbReference type="STRING" id="1742973.COMA2_200007"/>
<keyword evidence="2" id="KW-1185">Reference proteome</keyword>
<protein>
    <submittedName>
        <fullName evidence="1">Uncharacterized protein</fullName>
    </submittedName>
</protein>